<dbReference type="Proteomes" id="UP000254701">
    <property type="component" value="Unassembled WGS sequence"/>
</dbReference>
<evidence type="ECO:0000313" key="3">
    <source>
        <dbReference type="Proteomes" id="UP000254701"/>
    </source>
</evidence>
<sequence>MSAKLPIASAPTDGSKVTVYWTDRDGQENESVAQYRSLARLQAAGGQWDDSDAGWWAYVDSDTQKRISPHSWAKSGGSDEDDE</sequence>
<feature type="region of interest" description="Disordered" evidence="1">
    <location>
        <begin position="64"/>
        <end position="83"/>
    </location>
</feature>
<evidence type="ECO:0000256" key="1">
    <source>
        <dbReference type="SAM" id="MobiDB-lite"/>
    </source>
</evidence>
<organism evidence="2 3">
    <name type="scientific">Aminobacter aminovorans</name>
    <name type="common">Chelatobacter heintzii</name>
    <dbReference type="NCBI Taxonomy" id="83263"/>
    <lineage>
        <taxon>Bacteria</taxon>
        <taxon>Pseudomonadati</taxon>
        <taxon>Pseudomonadota</taxon>
        <taxon>Alphaproteobacteria</taxon>
        <taxon>Hyphomicrobiales</taxon>
        <taxon>Phyllobacteriaceae</taxon>
        <taxon>Aminobacter</taxon>
    </lineage>
</organism>
<reference evidence="2 3" key="1">
    <citation type="submission" date="2018-06" db="EMBL/GenBank/DDBJ databases">
        <authorList>
            <consortium name="Pathogen Informatics"/>
            <person name="Doyle S."/>
        </authorList>
    </citation>
    <scope>NUCLEOTIDE SEQUENCE [LARGE SCALE GENOMIC DNA]</scope>
    <source>
        <strain evidence="2 3">NCTC10684</strain>
    </source>
</reference>
<proteinExistence type="predicted"/>
<dbReference type="OrthoDB" id="8451580at2"/>
<dbReference type="EMBL" id="UFSM01000001">
    <property type="protein sequence ID" value="SUU87080.1"/>
    <property type="molecule type" value="Genomic_DNA"/>
</dbReference>
<dbReference type="RefSeq" id="WP_115729643.1">
    <property type="nucleotide sequence ID" value="NZ_BAAAVY010000011.1"/>
</dbReference>
<protein>
    <submittedName>
        <fullName evidence="2">Uncharacterized protein</fullName>
    </submittedName>
</protein>
<dbReference type="AlphaFoldDB" id="A0A380WDR3"/>
<name>A0A380WDR3_AMIAI</name>
<accession>A0A380WDR3</accession>
<gene>
    <name evidence="2" type="ORF">NCTC10684_00271</name>
</gene>
<evidence type="ECO:0000313" key="2">
    <source>
        <dbReference type="EMBL" id="SUU87080.1"/>
    </source>
</evidence>